<evidence type="ECO:0000256" key="2">
    <source>
        <dbReference type="ARBA" id="ARBA00023002"/>
    </source>
</evidence>
<dbReference type="CDD" id="cd05327">
    <property type="entry name" value="retinol-DH_like_SDR_c_like"/>
    <property type="match status" value="1"/>
</dbReference>
<dbReference type="Pfam" id="PF00106">
    <property type="entry name" value="adh_short"/>
    <property type="match status" value="1"/>
</dbReference>
<dbReference type="PANTHER" id="PTHR24320:SF283">
    <property type="entry name" value="RETINOL DEHYDROGENASE 11"/>
    <property type="match status" value="1"/>
</dbReference>
<dbReference type="AlphaFoldDB" id="A0AAD6SAC3"/>
<name>A0AAD6SAC3_9AGAR</name>
<keyword evidence="4" id="KW-1185">Reference proteome</keyword>
<dbReference type="PRINTS" id="PR00081">
    <property type="entry name" value="GDHRDH"/>
</dbReference>
<accession>A0AAD6SAC3</accession>
<gene>
    <name evidence="3" type="ORF">C8F04DRAFT_1137537</name>
</gene>
<dbReference type="Gene3D" id="3.40.50.720">
    <property type="entry name" value="NAD(P)-binding Rossmann-like Domain"/>
    <property type="match status" value="1"/>
</dbReference>
<dbReference type="SUPFAM" id="SSF51735">
    <property type="entry name" value="NAD(P)-binding Rossmann-fold domains"/>
    <property type="match status" value="1"/>
</dbReference>
<comment type="similarity">
    <text evidence="1">Belongs to the short-chain dehydrogenases/reductases (SDR) family.</text>
</comment>
<dbReference type="InterPro" id="IPR002347">
    <property type="entry name" value="SDR_fam"/>
</dbReference>
<dbReference type="InterPro" id="IPR036291">
    <property type="entry name" value="NAD(P)-bd_dom_sf"/>
</dbReference>
<proteinExistence type="inferred from homology"/>
<evidence type="ECO:0000313" key="4">
    <source>
        <dbReference type="Proteomes" id="UP001218188"/>
    </source>
</evidence>
<evidence type="ECO:0000313" key="3">
    <source>
        <dbReference type="EMBL" id="KAJ7022615.1"/>
    </source>
</evidence>
<dbReference type="EMBL" id="JARJCM010000206">
    <property type="protein sequence ID" value="KAJ7022615.1"/>
    <property type="molecule type" value="Genomic_DNA"/>
</dbReference>
<comment type="caution">
    <text evidence="3">The sequence shown here is derived from an EMBL/GenBank/DDBJ whole genome shotgun (WGS) entry which is preliminary data.</text>
</comment>
<organism evidence="3 4">
    <name type="scientific">Mycena alexandri</name>
    <dbReference type="NCBI Taxonomy" id="1745969"/>
    <lineage>
        <taxon>Eukaryota</taxon>
        <taxon>Fungi</taxon>
        <taxon>Dikarya</taxon>
        <taxon>Basidiomycota</taxon>
        <taxon>Agaricomycotina</taxon>
        <taxon>Agaricomycetes</taxon>
        <taxon>Agaricomycetidae</taxon>
        <taxon>Agaricales</taxon>
        <taxon>Marasmiineae</taxon>
        <taxon>Mycenaceae</taxon>
        <taxon>Mycena</taxon>
    </lineage>
</organism>
<dbReference type="GO" id="GO:0016491">
    <property type="term" value="F:oxidoreductase activity"/>
    <property type="evidence" value="ECO:0007669"/>
    <property type="project" value="UniProtKB-KW"/>
</dbReference>
<evidence type="ECO:0000256" key="1">
    <source>
        <dbReference type="ARBA" id="ARBA00006484"/>
    </source>
</evidence>
<dbReference type="PANTHER" id="PTHR24320">
    <property type="entry name" value="RETINOL DEHYDROGENASE"/>
    <property type="match status" value="1"/>
</dbReference>
<reference evidence="3" key="1">
    <citation type="submission" date="2023-03" db="EMBL/GenBank/DDBJ databases">
        <title>Massive genome expansion in bonnet fungi (Mycena s.s.) driven by repeated elements and novel gene families across ecological guilds.</title>
        <authorList>
            <consortium name="Lawrence Berkeley National Laboratory"/>
            <person name="Harder C.B."/>
            <person name="Miyauchi S."/>
            <person name="Viragh M."/>
            <person name="Kuo A."/>
            <person name="Thoen E."/>
            <person name="Andreopoulos B."/>
            <person name="Lu D."/>
            <person name="Skrede I."/>
            <person name="Drula E."/>
            <person name="Henrissat B."/>
            <person name="Morin E."/>
            <person name="Kohler A."/>
            <person name="Barry K."/>
            <person name="LaButti K."/>
            <person name="Morin E."/>
            <person name="Salamov A."/>
            <person name="Lipzen A."/>
            <person name="Mereny Z."/>
            <person name="Hegedus B."/>
            <person name="Baldrian P."/>
            <person name="Stursova M."/>
            <person name="Weitz H."/>
            <person name="Taylor A."/>
            <person name="Grigoriev I.V."/>
            <person name="Nagy L.G."/>
            <person name="Martin F."/>
            <person name="Kauserud H."/>
        </authorList>
    </citation>
    <scope>NUCLEOTIDE SEQUENCE</scope>
    <source>
        <strain evidence="3">CBHHK200</strain>
    </source>
</reference>
<sequence length="313" mass="33535">MSTFDINSTGESVGKVFADKIKGKTVIVTGVSPNGFGADAARVLALYGAKVVLAGRTLSKIQATAADIKKESPNADLREIVLDLSSLKSVRQAAEQVLKYSGPVDVVITNAGVMGTPYQKTVDGIELQLASNHVGHFLFVNLIIPKLLESSAPRVVLGSSVGHLWGPVRFDDYGFEDGKTYDKWLAYGQSKTAVILYGVELAERYRGKIDVFSVHPGGAVTNLGGSMTNEDYEKFADFYNPDGTPKGDWARSIGQGTATYFVAGFDPSIANKSGSYLTDCKIANEQAAPHATDKEAAKNLWALSEKLVGQKFD</sequence>
<dbReference type="Proteomes" id="UP001218188">
    <property type="component" value="Unassembled WGS sequence"/>
</dbReference>
<protein>
    <submittedName>
        <fullName evidence="3">NAD-P-binding protein</fullName>
    </submittedName>
</protein>
<keyword evidence="2" id="KW-0560">Oxidoreductase</keyword>